<dbReference type="Proteomes" id="UP001059596">
    <property type="component" value="Unassembled WGS sequence"/>
</dbReference>
<reference evidence="1" key="1">
    <citation type="journal article" date="2023" name="Genome Biol. Evol.">
        <title>Long-read-based Genome Assembly of Drosophila gunungcola Reveals Fewer Chemosensory Genes in Flower-breeding Species.</title>
        <authorList>
            <person name="Negi A."/>
            <person name="Liao B.Y."/>
            <person name="Yeh S.D."/>
        </authorList>
    </citation>
    <scope>NUCLEOTIDE SEQUENCE</scope>
    <source>
        <strain evidence="1">Sukarami</strain>
    </source>
</reference>
<sequence>GGSLSFLFFGTFSRAKETTQIWFCSVLEQYQELDNPCVSVCPRAVRVWASGFFHYQRDKLKNVNGTHSQGFGSLEFMFAHQQVTGFLLTNGPKEGIRTFRNCFQKL</sequence>
<proteinExistence type="predicted"/>
<organism evidence="1 2">
    <name type="scientific">Drosophila gunungcola</name>
    <name type="common">fruit fly</name>
    <dbReference type="NCBI Taxonomy" id="103775"/>
    <lineage>
        <taxon>Eukaryota</taxon>
        <taxon>Metazoa</taxon>
        <taxon>Ecdysozoa</taxon>
        <taxon>Arthropoda</taxon>
        <taxon>Hexapoda</taxon>
        <taxon>Insecta</taxon>
        <taxon>Pterygota</taxon>
        <taxon>Neoptera</taxon>
        <taxon>Endopterygota</taxon>
        <taxon>Diptera</taxon>
        <taxon>Brachycera</taxon>
        <taxon>Muscomorpha</taxon>
        <taxon>Ephydroidea</taxon>
        <taxon>Drosophilidae</taxon>
        <taxon>Drosophila</taxon>
        <taxon>Sophophora</taxon>
    </lineage>
</organism>
<evidence type="ECO:0000313" key="2">
    <source>
        <dbReference type="Proteomes" id="UP001059596"/>
    </source>
</evidence>
<keyword evidence="2" id="KW-1185">Reference proteome</keyword>
<evidence type="ECO:0000313" key="1">
    <source>
        <dbReference type="EMBL" id="KAI8036951.1"/>
    </source>
</evidence>
<name>A0A9Q0BM56_9MUSC</name>
<gene>
    <name evidence="1" type="ORF">M5D96_010267</name>
</gene>
<comment type="caution">
    <text evidence="1">The sequence shown here is derived from an EMBL/GenBank/DDBJ whole genome shotgun (WGS) entry which is preliminary data.</text>
</comment>
<feature type="non-terminal residue" evidence="1">
    <location>
        <position position="1"/>
    </location>
</feature>
<dbReference type="AlphaFoldDB" id="A0A9Q0BM56"/>
<accession>A0A9Q0BM56</accession>
<dbReference type="EMBL" id="JAMKOV010000014">
    <property type="protein sequence ID" value="KAI8036951.1"/>
    <property type="molecule type" value="Genomic_DNA"/>
</dbReference>
<protein>
    <submittedName>
        <fullName evidence="1">Uncharacterized protein</fullName>
    </submittedName>
</protein>